<dbReference type="Proteomes" id="UP000030665">
    <property type="component" value="Unassembled WGS sequence"/>
</dbReference>
<dbReference type="SUPFAM" id="SSF50978">
    <property type="entry name" value="WD40 repeat-like"/>
    <property type="match status" value="1"/>
</dbReference>
<dbReference type="PANTHER" id="PTHR22847:SF637">
    <property type="entry name" value="WD REPEAT DOMAIN 5B"/>
    <property type="match status" value="1"/>
</dbReference>
<evidence type="ECO:0000256" key="4">
    <source>
        <dbReference type="SAM" id="SignalP"/>
    </source>
</evidence>
<dbReference type="CDD" id="cd00200">
    <property type="entry name" value="WD40"/>
    <property type="match status" value="1"/>
</dbReference>
<dbReference type="AlphaFoldDB" id="A0A077Z6C2"/>
<keyword evidence="1 3" id="KW-0853">WD repeat</keyword>
<evidence type="ECO:0000256" key="2">
    <source>
        <dbReference type="ARBA" id="ARBA00022737"/>
    </source>
</evidence>
<proteinExistence type="predicted"/>
<dbReference type="InterPro" id="IPR001680">
    <property type="entry name" value="WD40_rpt"/>
</dbReference>
<dbReference type="InterPro" id="IPR019775">
    <property type="entry name" value="WD40_repeat_CS"/>
</dbReference>
<accession>A0A077Z6C2</accession>
<keyword evidence="4" id="KW-0732">Signal</keyword>
<evidence type="ECO:0000313" key="6">
    <source>
        <dbReference type="Proteomes" id="UP000030665"/>
    </source>
</evidence>
<dbReference type="PANTHER" id="PTHR22847">
    <property type="entry name" value="WD40 REPEAT PROTEIN"/>
    <property type="match status" value="1"/>
</dbReference>
<reference evidence="5" key="2">
    <citation type="submission" date="2014-03" db="EMBL/GenBank/DDBJ databases">
        <title>The whipworm genome and dual-species transcriptomics of an intimate host-pathogen interaction.</title>
        <authorList>
            <person name="Foth B.J."/>
            <person name="Tsai I.J."/>
            <person name="Reid A.J."/>
            <person name="Bancroft A.J."/>
            <person name="Nichol S."/>
            <person name="Tracey A."/>
            <person name="Holroyd N."/>
            <person name="Cotton J.A."/>
            <person name="Stanley E.J."/>
            <person name="Zarowiecki M."/>
            <person name="Liu J.Z."/>
            <person name="Huckvale T."/>
            <person name="Cooper P.J."/>
            <person name="Grencis R.K."/>
            <person name="Berriman M."/>
        </authorList>
    </citation>
    <scope>NUCLEOTIDE SEQUENCE [LARGE SCALE GENOMIC DNA]</scope>
</reference>
<dbReference type="PROSITE" id="PS00678">
    <property type="entry name" value="WD_REPEATS_1"/>
    <property type="match status" value="1"/>
</dbReference>
<dbReference type="STRING" id="36087.A0A077Z6C2"/>
<sequence length="514" mass="57076">MCTILRFRQKMLLILDALLFPAEECEQLLFWYLCQCDAEAEVRSLVSESKRRFSKPTDITSSLLLPLLLEAGRQWQNNLLNAIIGTDVALPYAERSVHLIAPCSDEETADLSSTLNDHAVTSPDAEPLYLLSCDEHMVCQVRWHPRGRSVAASCMDEGVRLWQLRERQFAEWPLSPDSIVPESLCNVFGHRDALRPPYVSLCWNVSKIAYPTLSPFFHLPSSHLKSEGTKFAVGMPNGFVTIRYENGKMFSSYSLHEGVIFDMCFSPNDGYLLSVGTDRTCYVLDVATGEPIQRCVGHQDAVTCCIWHNNETFVTCGADGHILIWHVDVSEPVDMLEGHNGCVNSIALSSDGDTLSSASDDGVVKLWSLTGRKSIGDLYRHEGPVLQVVFSPVTGSTSNILLASCSADSTVCLYDVTERRCLKRFTGHQSQVSTIDISPDGELLGSGDFNGILHIWNVKTLAAVMTYDANSMDGGTITCIQWNNDSNRIAVGTERGKVWHVFHVFLIKVQLPLF</sequence>
<feature type="signal peptide" evidence="4">
    <location>
        <begin position="1"/>
        <end position="25"/>
    </location>
</feature>
<evidence type="ECO:0000256" key="1">
    <source>
        <dbReference type="ARBA" id="ARBA00022574"/>
    </source>
</evidence>
<dbReference type="PROSITE" id="PS50294">
    <property type="entry name" value="WD_REPEATS_REGION"/>
    <property type="match status" value="2"/>
</dbReference>
<feature type="repeat" description="WD" evidence="3">
    <location>
        <begin position="131"/>
        <end position="165"/>
    </location>
</feature>
<dbReference type="InterPro" id="IPR015943">
    <property type="entry name" value="WD40/YVTN_repeat-like_dom_sf"/>
</dbReference>
<evidence type="ECO:0000256" key="3">
    <source>
        <dbReference type="PROSITE-ProRule" id="PRU00221"/>
    </source>
</evidence>
<feature type="chain" id="PRO_5001728399" evidence="4">
    <location>
        <begin position="26"/>
        <end position="514"/>
    </location>
</feature>
<feature type="repeat" description="WD" evidence="3">
    <location>
        <begin position="295"/>
        <end position="335"/>
    </location>
</feature>
<dbReference type="PROSITE" id="PS50082">
    <property type="entry name" value="WD_REPEATS_2"/>
    <property type="match status" value="5"/>
</dbReference>
<dbReference type="OrthoDB" id="273771at2759"/>
<evidence type="ECO:0000313" key="5">
    <source>
        <dbReference type="EMBL" id="CDW55716.1"/>
    </source>
</evidence>
<protein>
    <submittedName>
        <fullName evidence="5">WD40 domain containing protein</fullName>
    </submittedName>
</protein>
<dbReference type="SMART" id="SM00320">
    <property type="entry name" value="WD40"/>
    <property type="match status" value="7"/>
</dbReference>
<name>A0A077Z6C2_TRITR</name>
<feature type="repeat" description="WD" evidence="3">
    <location>
        <begin position="425"/>
        <end position="466"/>
    </location>
</feature>
<dbReference type="EMBL" id="HG805973">
    <property type="protein sequence ID" value="CDW55716.1"/>
    <property type="molecule type" value="Genomic_DNA"/>
</dbReference>
<feature type="repeat" description="WD" evidence="3">
    <location>
        <begin position="336"/>
        <end position="377"/>
    </location>
</feature>
<reference evidence="5" key="1">
    <citation type="submission" date="2014-01" db="EMBL/GenBank/DDBJ databases">
        <authorList>
            <person name="Aslett M."/>
        </authorList>
    </citation>
    <scope>NUCLEOTIDE SEQUENCE</scope>
</reference>
<organism evidence="5 6">
    <name type="scientific">Trichuris trichiura</name>
    <name type="common">Whipworm</name>
    <name type="synonym">Trichocephalus trichiurus</name>
    <dbReference type="NCBI Taxonomy" id="36087"/>
    <lineage>
        <taxon>Eukaryota</taxon>
        <taxon>Metazoa</taxon>
        <taxon>Ecdysozoa</taxon>
        <taxon>Nematoda</taxon>
        <taxon>Enoplea</taxon>
        <taxon>Dorylaimia</taxon>
        <taxon>Trichinellida</taxon>
        <taxon>Trichuridae</taxon>
        <taxon>Trichuris</taxon>
    </lineage>
</organism>
<dbReference type="Gene3D" id="2.130.10.10">
    <property type="entry name" value="YVTN repeat-like/Quinoprotein amine dehydrogenase"/>
    <property type="match status" value="1"/>
</dbReference>
<keyword evidence="6" id="KW-1185">Reference proteome</keyword>
<keyword evidence="2" id="KW-0677">Repeat</keyword>
<gene>
    <name evidence="5" type="ORF">TTRE_0000398901</name>
</gene>
<dbReference type="InterPro" id="IPR036322">
    <property type="entry name" value="WD40_repeat_dom_sf"/>
</dbReference>
<dbReference type="GO" id="GO:1990234">
    <property type="term" value="C:transferase complex"/>
    <property type="evidence" value="ECO:0007669"/>
    <property type="project" value="UniProtKB-ARBA"/>
</dbReference>
<feature type="repeat" description="WD" evidence="3">
    <location>
        <begin position="253"/>
        <end position="294"/>
    </location>
</feature>
<dbReference type="Pfam" id="PF00400">
    <property type="entry name" value="WD40"/>
    <property type="match status" value="6"/>
</dbReference>